<evidence type="ECO:0000256" key="12">
    <source>
        <dbReference type="HAMAP-Rule" id="MF_00983"/>
    </source>
</evidence>
<dbReference type="GO" id="GO:0006270">
    <property type="term" value="P:DNA replication initiation"/>
    <property type="evidence" value="ECO:0007669"/>
    <property type="project" value="TreeGrafter"/>
</dbReference>
<dbReference type="CDD" id="cd17929">
    <property type="entry name" value="DEXHc_priA"/>
    <property type="match status" value="1"/>
</dbReference>
<name>A0A8J7FJH9_9NEIS</name>
<dbReference type="EMBL" id="JADFUA010000002">
    <property type="protein sequence ID" value="MBE9608682.1"/>
    <property type="molecule type" value="Genomic_DNA"/>
</dbReference>
<reference evidence="15 16" key="1">
    <citation type="submission" date="2020-10" db="EMBL/GenBank/DDBJ databases">
        <title>The genome sequence of Chitinilyticum litopenaei 4Y14.</title>
        <authorList>
            <person name="Liu Y."/>
        </authorList>
    </citation>
    <scope>NUCLEOTIDE SEQUENCE [LARGE SCALE GENOMIC DNA]</scope>
    <source>
        <strain evidence="15 16">4Y14</strain>
    </source>
</reference>
<feature type="binding site" evidence="12">
    <location>
        <position position="464"/>
    </location>
    <ligand>
        <name>Zn(2+)</name>
        <dbReference type="ChEBI" id="CHEBI:29105"/>
        <label>2</label>
    </ligand>
</feature>
<dbReference type="Pfam" id="PF00270">
    <property type="entry name" value="DEAD"/>
    <property type="match status" value="1"/>
</dbReference>
<keyword evidence="2 12" id="KW-0235">DNA replication</keyword>
<keyword evidence="10 12" id="KW-0413">Isomerase</keyword>
<dbReference type="GO" id="GO:0043138">
    <property type="term" value="F:3'-5' DNA helicase activity"/>
    <property type="evidence" value="ECO:0007669"/>
    <property type="project" value="UniProtKB-EC"/>
</dbReference>
<keyword evidence="9 12" id="KW-0238">DNA-binding</keyword>
<dbReference type="NCBIfam" id="TIGR00595">
    <property type="entry name" value="priA"/>
    <property type="match status" value="1"/>
</dbReference>
<dbReference type="PROSITE" id="PS51192">
    <property type="entry name" value="HELICASE_ATP_BIND_1"/>
    <property type="match status" value="1"/>
</dbReference>
<feature type="binding site" evidence="12">
    <location>
        <position position="474"/>
    </location>
    <ligand>
        <name>Zn(2+)</name>
        <dbReference type="ChEBI" id="CHEBI:29105"/>
        <label>1</label>
    </ligand>
</feature>
<feature type="binding site" evidence="12">
    <location>
        <position position="443"/>
    </location>
    <ligand>
        <name>Zn(2+)</name>
        <dbReference type="ChEBI" id="CHEBI:29105"/>
        <label>2</label>
    </ligand>
</feature>
<evidence type="ECO:0000256" key="4">
    <source>
        <dbReference type="ARBA" id="ARBA00022741"/>
    </source>
</evidence>
<feature type="domain" description="Helicase ATP-binding" evidence="13">
    <location>
        <begin position="207"/>
        <end position="374"/>
    </location>
</feature>
<comment type="cofactor">
    <cofactor evidence="12">
        <name>Zn(2+)</name>
        <dbReference type="ChEBI" id="CHEBI:29105"/>
    </cofactor>
    <text evidence="12">Binds 2 zinc ions per subunit.</text>
</comment>
<keyword evidence="6 12" id="KW-0347">Helicase</keyword>
<evidence type="ECO:0000256" key="7">
    <source>
        <dbReference type="ARBA" id="ARBA00022833"/>
    </source>
</evidence>
<feature type="binding site" evidence="12">
    <location>
        <position position="434"/>
    </location>
    <ligand>
        <name>Zn(2+)</name>
        <dbReference type="ChEBI" id="CHEBI:29105"/>
        <label>1</label>
    </ligand>
</feature>
<organism evidence="15 16">
    <name type="scientific">Chitinilyticum piscinae</name>
    <dbReference type="NCBI Taxonomy" id="2866724"/>
    <lineage>
        <taxon>Bacteria</taxon>
        <taxon>Pseudomonadati</taxon>
        <taxon>Pseudomonadota</taxon>
        <taxon>Betaproteobacteria</taxon>
        <taxon>Neisseriales</taxon>
        <taxon>Chitinibacteraceae</taxon>
        <taxon>Chitinilyticum</taxon>
    </lineage>
</organism>
<evidence type="ECO:0000259" key="14">
    <source>
        <dbReference type="PROSITE" id="PS51194"/>
    </source>
</evidence>
<feature type="binding site" evidence="12">
    <location>
        <position position="477"/>
    </location>
    <ligand>
        <name>Zn(2+)</name>
        <dbReference type="ChEBI" id="CHEBI:29105"/>
        <label>1</label>
    </ligand>
</feature>
<keyword evidence="5 12" id="KW-0378">Hydrolase</keyword>
<evidence type="ECO:0000313" key="15">
    <source>
        <dbReference type="EMBL" id="MBE9608682.1"/>
    </source>
</evidence>
<dbReference type="Pfam" id="PF17764">
    <property type="entry name" value="PriA_3primeBD"/>
    <property type="match status" value="1"/>
</dbReference>
<feature type="binding site" evidence="12">
    <location>
        <position position="461"/>
    </location>
    <ligand>
        <name>Zn(2+)</name>
        <dbReference type="ChEBI" id="CHEBI:29105"/>
        <label>2</label>
    </ligand>
</feature>
<dbReference type="FunFam" id="3.40.50.300:FF:000489">
    <property type="entry name" value="Primosome assembly protein PriA"/>
    <property type="match status" value="1"/>
</dbReference>
<dbReference type="SMART" id="SM00490">
    <property type="entry name" value="HELICc"/>
    <property type="match status" value="1"/>
</dbReference>
<comment type="subunit">
    <text evidence="12">Component of the replication restart primosome.</text>
</comment>
<dbReference type="PROSITE" id="PS51194">
    <property type="entry name" value="HELICASE_CTER"/>
    <property type="match status" value="1"/>
</dbReference>
<dbReference type="GO" id="GO:1990077">
    <property type="term" value="C:primosome complex"/>
    <property type="evidence" value="ECO:0007669"/>
    <property type="project" value="UniProtKB-UniRule"/>
</dbReference>
<evidence type="ECO:0000313" key="16">
    <source>
        <dbReference type="Proteomes" id="UP000604481"/>
    </source>
</evidence>
<protein>
    <recommendedName>
        <fullName evidence="12">Replication restart protein PriA</fullName>
    </recommendedName>
    <alternativeName>
        <fullName evidence="12">ATP-dependent DNA helicase PriA</fullName>
        <ecNumber evidence="12">5.6.2.4</ecNumber>
    </alternativeName>
    <alternativeName>
        <fullName evidence="12">DNA 3'-5' helicase PriA</fullName>
    </alternativeName>
</protein>
<dbReference type="SMART" id="SM00487">
    <property type="entry name" value="DEXDc"/>
    <property type="match status" value="1"/>
</dbReference>
<dbReference type="Proteomes" id="UP000604481">
    <property type="component" value="Unassembled WGS sequence"/>
</dbReference>
<dbReference type="InterPro" id="IPR041222">
    <property type="entry name" value="PriA_3primeBD"/>
</dbReference>
<accession>A0A8J7FJH9</accession>
<dbReference type="GO" id="GO:0005524">
    <property type="term" value="F:ATP binding"/>
    <property type="evidence" value="ECO:0007669"/>
    <property type="project" value="UniProtKB-UniRule"/>
</dbReference>
<keyword evidence="8 12" id="KW-0067">ATP-binding</keyword>
<dbReference type="Gene3D" id="3.40.50.300">
    <property type="entry name" value="P-loop containing nucleotide triphosphate hydrolases"/>
    <property type="match status" value="2"/>
</dbReference>
<dbReference type="PANTHER" id="PTHR30580:SF0">
    <property type="entry name" value="PRIMOSOMAL PROTEIN N"/>
    <property type="match status" value="1"/>
</dbReference>
<dbReference type="InterPro" id="IPR011545">
    <property type="entry name" value="DEAD/DEAH_box_helicase_dom"/>
</dbReference>
<evidence type="ECO:0000259" key="13">
    <source>
        <dbReference type="PROSITE" id="PS51192"/>
    </source>
</evidence>
<keyword evidence="16" id="KW-1185">Reference proteome</keyword>
<feature type="binding site" evidence="12">
    <location>
        <position position="446"/>
    </location>
    <ligand>
        <name>Zn(2+)</name>
        <dbReference type="ChEBI" id="CHEBI:29105"/>
        <label>2</label>
    </ligand>
</feature>
<dbReference type="InterPro" id="IPR041236">
    <property type="entry name" value="PriA_C"/>
</dbReference>
<feature type="binding site" evidence="12">
    <location>
        <position position="437"/>
    </location>
    <ligand>
        <name>Zn(2+)</name>
        <dbReference type="ChEBI" id="CHEBI:29105"/>
        <label>1</label>
    </ligand>
</feature>
<dbReference type="HAMAP" id="MF_00983">
    <property type="entry name" value="PriA"/>
    <property type="match status" value="1"/>
</dbReference>
<dbReference type="InterPro" id="IPR027417">
    <property type="entry name" value="P-loop_NTPase"/>
</dbReference>
<dbReference type="EC" id="5.6.2.4" evidence="12"/>
<keyword evidence="7 12" id="KW-0862">Zinc</keyword>
<evidence type="ECO:0000256" key="2">
    <source>
        <dbReference type="ARBA" id="ARBA00022705"/>
    </source>
</evidence>
<dbReference type="GO" id="GO:0006310">
    <property type="term" value="P:DNA recombination"/>
    <property type="evidence" value="ECO:0007669"/>
    <property type="project" value="InterPro"/>
</dbReference>
<dbReference type="GO" id="GO:0006302">
    <property type="term" value="P:double-strand break repair"/>
    <property type="evidence" value="ECO:0007669"/>
    <property type="project" value="InterPro"/>
</dbReference>
<dbReference type="InterPro" id="IPR040498">
    <property type="entry name" value="PriA_CRR"/>
</dbReference>
<comment type="catalytic activity">
    <reaction evidence="11 12">
        <text>ATP + H2O = ADP + phosphate + H(+)</text>
        <dbReference type="Rhea" id="RHEA:13065"/>
        <dbReference type="ChEBI" id="CHEBI:15377"/>
        <dbReference type="ChEBI" id="CHEBI:15378"/>
        <dbReference type="ChEBI" id="CHEBI:30616"/>
        <dbReference type="ChEBI" id="CHEBI:43474"/>
        <dbReference type="ChEBI" id="CHEBI:456216"/>
        <dbReference type="EC" id="5.6.2.4"/>
    </reaction>
</comment>
<dbReference type="Pfam" id="PF00271">
    <property type="entry name" value="Helicase_C"/>
    <property type="match status" value="1"/>
</dbReference>
<dbReference type="GO" id="GO:0016787">
    <property type="term" value="F:hydrolase activity"/>
    <property type="evidence" value="ECO:0007669"/>
    <property type="project" value="UniProtKB-KW"/>
</dbReference>
<keyword evidence="1 12" id="KW-0639">Primosome</keyword>
<dbReference type="InterPro" id="IPR005259">
    <property type="entry name" value="PriA"/>
</dbReference>
<proteinExistence type="inferred from homology"/>
<evidence type="ECO:0000256" key="5">
    <source>
        <dbReference type="ARBA" id="ARBA00022801"/>
    </source>
</evidence>
<dbReference type="GO" id="GO:0003677">
    <property type="term" value="F:DNA binding"/>
    <property type="evidence" value="ECO:0007669"/>
    <property type="project" value="UniProtKB-UniRule"/>
</dbReference>
<comment type="function">
    <text evidence="12">Initiates the restart of stalled replication forks, which reloads the replicative helicase on sites other than the origin of replication. Recognizes and binds to abandoned replication forks and remodels them to uncover a helicase loading site. Promotes assembly of the primosome at these replication forks.</text>
</comment>
<keyword evidence="4 12" id="KW-0547">Nucleotide-binding</keyword>
<dbReference type="GO" id="GO:0008270">
    <property type="term" value="F:zinc ion binding"/>
    <property type="evidence" value="ECO:0007669"/>
    <property type="project" value="UniProtKB-UniRule"/>
</dbReference>
<dbReference type="GO" id="GO:0006269">
    <property type="term" value="P:DNA replication, synthesis of primer"/>
    <property type="evidence" value="ECO:0007669"/>
    <property type="project" value="UniProtKB-KW"/>
</dbReference>
<keyword evidence="3 12" id="KW-0479">Metal-binding</keyword>
<dbReference type="NCBIfam" id="NF004067">
    <property type="entry name" value="PRK05580.1-4"/>
    <property type="match status" value="1"/>
</dbReference>
<dbReference type="InterPro" id="IPR042115">
    <property type="entry name" value="PriA_3primeBD_sf"/>
</dbReference>
<evidence type="ECO:0000256" key="3">
    <source>
        <dbReference type="ARBA" id="ARBA00022723"/>
    </source>
</evidence>
<dbReference type="InterPro" id="IPR014001">
    <property type="entry name" value="Helicase_ATP-bd"/>
</dbReference>
<comment type="caution">
    <text evidence="15">The sequence shown here is derived from an EMBL/GenBank/DDBJ whole genome shotgun (WGS) entry which is preliminary data.</text>
</comment>
<dbReference type="AlphaFoldDB" id="A0A8J7FJH9"/>
<evidence type="ECO:0000256" key="6">
    <source>
        <dbReference type="ARBA" id="ARBA00022806"/>
    </source>
</evidence>
<evidence type="ECO:0000256" key="9">
    <source>
        <dbReference type="ARBA" id="ARBA00023125"/>
    </source>
</evidence>
<dbReference type="Gene3D" id="3.40.1440.60">
    <property type="entry name" value="PriA, 3(prime) DNA-binding domain"/>
    <property type="match status" value="1"/>
</dbReference>
<evidence type="ECO:0000256" key="10">
    <source>
        <dbReference type="ARBA" id="ARBA00023235"/>
    </source>
</evidence>
<evidence type="ECO:0000256" key="1">
    <source>
        <dbReference type="ARBA" id="ARBA00022515"/>
    </source>
</evidence>
<feature type="domain" description="Helicase C-terminal" evidence="14">
    <location>
        <begin position="458"/>
        <end position="627"/>
    </location>
</feature>
<evidence type="ECO:0000256" key="8">
    <source>
        <dbReference type="ARBA" id="ARBA00022840"/>
    </source>
</evidence>
<gene>
    <name evidence="12" type="primary">priA</name>
    <name evidence="15" type="ORF">INR99_04900</name>
</gene>
<dbReference type="InterPro" id="IPR001650">
    <property type="entry name" value="Helicase_C-like"/>
</dbReference>
<sequence length="725" mass="79151">MTEKCLQVALDVPLDRLFSYGAGEFNPQIGERVLVPFGPRRLSGIVLATGADPGEYAGKLRSILACPADMPPLPEQVLALCRFVASYYHHPLGAVLAAAVPVVFRGTASFSPPDPEYLYQAGDLQALLSAIGSRAPARLKVAELLAVPVTAGQLRSANPAAMRWVRDWQAAGFVQTTTAEADSAGETLLLGPQPPLNAEQQAAVAAIAAATGFAPFLLYGITGSGKTEVYLQAIASQLAAGRQVLVLVPEINLTPQLEQRFRQRFPAVLLASLHSGLNDRQRALAWLDATQGRAKIVLGTRLSVFTPLPQLGLIVVDEEHDPSYKQQDGVRYSARDVAVYRARQSRVPVVLGSATPSLETWQNAQAKRYTLLPLTRRAVKDATLPAIRLLPVKKIRAAEGLHPLAREAVERALQAGRQALVFINRRGYAPVLACTECGWMASCRHCAARLVLHLGESRLRCHHCGFEEAVTPACPDCGNHDLQPVGHGTQRLEDIVAKQFPGARVLRIDRDSTRRKGELDAALKQVHDGDADILIGTQMLAKGHDFPRLSCVVILNADTGLYSMDFRAEERLFALLTQVAGRAGRHGQGGEVLIQTLFEDHPFYAQLLDGDYARLAQRLLAERRQLRLPPFTQWAILRAEAPQLPRVQAFLDAARLAFPHLRGLVVHEPVAASMTRRAGHERMQLLLVADTRAVLHQAMDEALPRIAALPDSQIRWSLDVDPLEV</sequence>
<evidence type="ECO:0000256" key="11">
    <source>
        <dbReference type="ARBA" id="ARBA00048988"/>
    </source>
</evidence>
<dbReference type="Pfam" id="PF18319">
    <property type="entry name" value="Zn_ribbon_PriA"/>
    <property type="match status" value="1"/>
</dbReference>
<dbReference type="PANTHER" id="PTHR30580">
    <property type="entry name" value="PRIMOSOMAL PROTEIN N"/>
    <property type="match status" value="1"/>
</dbReference>
<dbReference type="SUPFAM" id="SSF52540">
    <property type="entry name" value="P-loop containing nucleoside triphosphate hydrolases"/>
    <property type="match status" value="1"/>
</dbReference>
<comment type="similarity">
    <text evidence="12">Belongs to the helicase family. PriA subfamily.</text>
</comment>
<comment type="catalytic activity">
    <reaction evidence="12">
        <text>Couples ATP hydrolysis with the unwinding of duplex DNA by translocating in the 3'-5' direction.</text>
        <dbReference type="EC" id="5.6.2.4"/>
    </reaction>
</comment>
<dbReference type="CDD" id="cd18804">
    <property type="entry name" value="SF2_C_priA"/>
    <property type="match status" value="1"/>
</dbReference>
<dbReference type="Pfam" id="PF18074">
    <property type="entry name" value="PriA_C"/>
    <property type="match status" value="1"/>
</dbReference>
<dbReference type="RefSeq" id="WP_194115212.1">
    <property type="nucleotide sequence ID" value="NZ_JADFUA010000002.1"/>
</dbReference>